<dbReference type="InterPro" id="IPR050471">
    <property type="entry name" value="AB_hydrolase"/>
</dbReference>
<dbReference type="InterPro" id="IPR029058">
    <property type="entry name" value="AB_hydrolase_fold"/>
</dbReference>
<evidence type="ECO:0000259" key="1">
    <source>
        <dbReference type="Pfam" id="PF12697"/>
    </source>
</evidence>
<feature type="domain" description="AB hydrolase-1" evidence="1">
    <location>
        <begin position="24"/>
        <end position="253"/>
    </location>
</feature>
<dbReference type="GO" id="GO:0004806">
    <property type="term" value="F:triacylglycerol lipase activity"/>
    <property type="evidence" value="ECO:0007669"/>
    <property type="project" value="TreeGrafter"/>
</dbReference>
<keyword evidence="3" id="KW-1185">Reference proteome</keyword>
<dbReference type="Proteomes" id="UP000295680">
    <property type="component" value="Unassembled WGS sequence"/>
</dbReference>
<accession>A0A4R2IHN0</accession>
<dbReference type="EMBL" id="SLWS01000027">
    <property type="protein sequence ID" value="TCO43772.1"/>
    <property type="molecule type" value="Genomic_DNA"/>
</dbReference>
<dbReference type="RefSeq" id="WP_132126503.1">
    <property type="nucleotide sequence ID" value="NZ_SLWS01000027.1"/>
</dbReference>
<dbReference type="PANTHER" id="PTHR43433:SF5">
    <property type="entry name" value="AB HYDROLASE-1 DOMAIN-CONTAINING PROTEIN"/>
    <property type="match status" value="1"/>
</dbReference>
<comment type="caution">
    <text evidence="2">The sequence shown here is derived from an EMBL/GenBank/DDBJ whole genome shotgun (WGS) entry which is preliminary data.</text>
</comment>
<dbReference type="InterPro" id="IPR000073">
    <property type="entry name" value="AB_hydrolase_1"/>
</dbReference>
<evidence type="ECO:0000313" key="2">
    <source>
        <dbReference type="EMBL" id="TCO43772.1"/>
    </source>
</evidence>
<reference evidence="2 3" key="1">
    <citation type="submission" date="2019-03" db="EMBL/GenBank/DDBJ databases">
        <title>Genomic Encyclopedia of Type Strains, Phase IV (KMG-IV): sequencing the most valuable type-strain genomes for metagenomic binning, comparative biology and taxonomic classification.</title>
        <authorList>
            <person name="Goeker M."/>
        </authorList>
    </citation>
    <scope>NUCLEOTIDE SEQUENCE [LARGE SCALE GENOMIC DNA]</scope>
    <source>
        <strain evidence="2 3">DSM 45934</strain>
    </source>
</reference>
<dbReference type="Pfam" id="PF12697">
    <property type="entry name" value="Abhydrolase_6"/>
    <property type="match status" value="1"/>
</dbReference>
<dbReference type="PANTHER" id="PTHR43433">
    <property type="entry name" value="HYDROLASE, ALPHA/BETA FOLD FAMILY PROTEIN"/>
    <property type="match status" value="1"/>
</dbReference>
<name>A0A4R2IHN0_9PSEU</name>
<dbReference type="SUPFAM" id="SSF53474">
    <property type="entry name" value="alpha/beta-Hydrolases"/>
    <property type="match status" value="1"/>
</dbReference>
<gene>
    <name evidence="2" type="ORF">EV192_12714</name>
</gene>
<dbReference type="OrthoDB" id="63519at2"/>
<evidence type="ECO:0000313" key="3">
    <source>
        <dbReference type="Proteomes" id="UP000295680"/>
    </source>
</evidence>
<dbReference type="GO" id="GO:0046503">
    <property type="term" value="P:glycerolipid catabolic process"/>
    <property type="evidence" value="ECO:0007669"/>
    <property type="project" value="TreeGrafter"/>
</dbReference>
<sequence>MNTATSLDGTPIAFDVTGEGPAVILIGGAFNDRTTVAGVAKELSPRFTAIAYDRRGRGGSGDTKPYSVAREIEDVAALIEYAGGSAHVFGHSSGAILALRAAAELSTIDKLAVYEPPFVLDNGLRAIPPADIADRVQALVDEGRRDDAVTTFMTDGGGVPAEQVKAMQSDSSWDWLVRLANTLPYDLAVCGPRNELPTDLFGKIAVPTLVMGGAASQKWLPTSARAVADAIPGARGLTLDGQDHGSVLQQPETLGEILLEFYA</sequence>
<organism evidence="2 3">
    <name type="scientific">Actinocrispum wychmicini</name>
    <dbReference type="NCBI Taxonomy" id="1213861"/>
    <lineage>
        <taxon>Bacteria</taxon>
        <taxon>Bacillati</taxon>
        <taxon>Actinomycetota</taxon>
        <taxon>Actinomycetes</taxon>
        <taxon>Pseudonocardiales</taxon>
        <taxon>Pseudonocardiaceae</taxon>
        <taxon>Actinocrispum</taxon>
    </lineage>
</organism>
<dbReference type="Gene3D" id="3.40.50.1820">
    <property type="entry name" value="alpha/beta hydrolase"/>
    <property type="match status" value="1"/>
</dbReference>
<dbReference type="AlphaFoldDB" id="A0A4R2IHN0"/>
<proteinExistence type="predicted"/>
<protein>
    <submittedName>
        <fullName evidence="2">Pimeloyl-ACP methyl ester carboxylesterase</fullName>
    </submittedName>
</protein>